<proteinExistence type="predicted"/>
<dbReference type="PANTHER" id="PTHR30466">
    <property type="entry name" value="FLAVIN REDUCTASE"/>
    <property type="match status" value="1"/>
</dbReference>
<gene>
    <name evidence="3" type="ORF">Amac_053690</name>
</gene>
<dbReference type="SUPFAM" id="SSF50475">
    <property type="entry name" value="FMN-binding split barrel"/>
    <property type="match status" value="1"/>
</dbReference>
<organism evidence="3 4">
    <name type="scientific">Acrocarpospora macrocephala</name>
    <dbReference type="NCBI Taxonomy" id="150177"/>
    <lineage>
        <taxon>Bacteria</taxon>
        <taxon>Bacillati</taxon>
        <taxon>Actinomycetota</taxon>
        <taxon>Actinomycetes</taxon>
        <taxon>Streptosporangiales</taxon>
        <taxon>Streptosporangiaceae</taxon>
        <taxon>Acrocarpospora</taxon>
    </lineage>
</organism>
<name>A0A5M3WUB3_9ACTN</name>
<dbReference type="Pfam" id="PF01613">
    <property type="entry name" value="Flavin_Reduct"/>
    <property type="match status" value="1"/>
</dbReference>
<dbReference type="GO" id="GO:0010181">
    <property type="term" value="F:FMN binding"/>
    <property type="evidence" value="ECO:0007669"/>
    <property type="project" value="InterPro"/>
</dbReference>
<dbReference type="SMART" id="SM00903">
    <property type="entry name" value="Flavin_Reduct"/>
    <property type="match status" value="1"/>
</dbReference>
<reference evidence="3 4" key="1">
    <citation type="submission" date="2019-10" db="EMBL/GenBank/DDBJ databases">
        <title>Whole genome shotgun sequence of Acrocarpospora macrocephala NBRC 16266.</title>
        <authorList>
            <person name="Ichikawa N."/>
            <person name="Kimura A."/>
            <person name="Kitahashi Y."/>
            <person name="Komaki H."/>
            <person name="Oguchi A."/>
        </authorList>
    </citation>
    <scope>NUCLEOTIDE SEQUENCE [LARGE SCALE GENOMIC DNA]</scope>
    <source>
        <strain evidence="3 4">NBRC 16266</strain>
    </source>
</reference>
<evidence type="ECO:0000313" key="4">
    <source>
        <dbReference type="Proteomes" id="UP000331127"/>
    </source>
</evidence>
<dbReference type="Proteomes" id="UP000331127">
    <property type="component" value="Unassembled WGS sequence"/>
</dbReference>
<feature type="domain" description="Flavin reductase like" evidence="2">
    <location>
        <begin position="24"/>
        <end position="165"/>
    </location>
</feature>
<dbReference type="PANTHER" id="PTHR30466:SF1">
    <property type="entry name" value="FMN REDUCTASE (NADH) RUTF"/>
    <property type="match status" value="1"/>
</dbReference>
<dbReference type="InterPro" id="IPR002563">
    <property type="entry name" value="Flavin_Rdtase-like_dom"/>
</dbReference>
<evidence type="ECO:0000259" key="2">
    <source>
        <dbReference type="SMART" id="SM00903"/>
    </source>
</evidence>
<comment type="caution">
    <text evidence="3">The sequence shown here is derived from an EMBL/GenBank/DDBJ whole genome shotgun (WGS) entry which is preliminary data.</text>
</comment>
<sequence length="169" mass="18025">MRPVCSAASGCCDEALEESFRAAMANVAAAVSVVTVLTEGDAHGTTVSAFMSLSMTPPMMLVSLDSKSDLLSRLRVGSTLGINVLASHQDQIARRFAQKGVRRFEGVAWTIEDGAPALSERQAWVAVSVTRFVIAGDHTLVLGAVNAADATEEAPLTYWQRTFGSHRRS</sequence>
<evidence type="ECO:0000313" key="3">
    <source>
        <dbReference type="EMBL" id="GES11772.1"/>
    </source>
</evidence>
<dbReference type="GO" id="GO:0006208">
    <property type="term" value="P:pyrimidine nucleobase catabolic process"/>
    <property type="evidence" value="ECO:0007669"/>
    <property type="project" value="TreeGrafter"/>
</dbReference>
<protein>
    <submittedName>
        <fullName evidence="3">Flavin oxidoreductase</fullName>
    </submittedName>
</protein>
<keyword evidence="4" id="KW-1185">Reference proteome</keyword>
<dbReference type="Gene3D" id="2.30.110.10">
    <property type="entry name" value="Electron Transport, Fmn-binding Protein, Chain A"/>
    <property type="match status" value="1"/>
</dbReference>
<dbReference type="InterPro" id="IPR050268">
    <property type="entry name" value="NADH-dep_flavin_reductase"/>
</dbReference>
<dbReference type="EMBL" id="BLAE01000032">
    <property type="protein sequence ID" value="GES11772.1"/>
    <property type="molecule type" value="Genomic_DNA"/>
</dbReference>
<dbReference type="GO" id="GO:0042602">
    <property type="term" value="F:riboflavin reductase (NADPH) activity"/>
    <property type="evidence" value="ECO:0007669"/>
    <property type="project" value="TreeGrafter"/>
</dbReference>
<dbReference type="AlphaFoldDB" id="A0A5M3WUB3"/>
<dbReference type="OrthoDB" id="9792858at2"/>
<dbReference type="InterPro" id="IPR012349">
    <property type="entry name" value="Split_barrel_FMN-bd"/>
</dbReference>
<evidence type="ECO:0000256" key="1">
    <source>
        <dbReference type="ARBA" id="ARBA00023002"/>
    </source>
</evidence>
<keyword evidence="1" id="KW-0560">Oxidoreductase</keyword>
<accession>A0A5M3WUB3</accession>